<dbReference type="PANTHER" id="PTHR42953">
    <property type="entry name" value="HIGH-AFFINITY ZINC UPTAKE SYSTEM PROTEIN ZNUA-RELATED"/>
    <property type="match status" value="1"/>
</dbReference>
<evidence type="ECO:0000256" key="3">
    <source>
        <dbReference type="ARBA" id="ARBA00022723"/>
    </source>
</evidence>
<dbReference type="InterPro" id="IPR006129">
    <property type="entry name" value="AdhesinB"/>
</dbReference>
<keyword evidence="4 7" id="KW-0732">Signal</keyword>
<evidence type="ECO:0000256" key="6">
    <source>
        <dbReference type="SAM" id="MobiDB-lite"/>
    </source>
</evidence>
<dbReference type="PRINTS" id="PR00691">
    <property type="entry name" value="ADHESINB"/>
</dbReference>
<keyword evidence="3" id="KW-0479">Metal-binding</keyword>
<dbReference type="PROSITE" id="PS51257">
    <property type="entry name" value="PROKAR_LIPOPROTEIN"/>
    <property type="match status" value="1"/>
</dbReference>
<evidence type="ECO:0000256" key="5">
    <source>
        <dbReference type="RuleBase" id="RU003512"/>
    </source>
</evidence>
<dbReference type="PRINTS" id="PR00690">
    <property type="entry name" value="ADHESNFAMILY"/>
</dbReference>
<evidence type="ECO:0000313" key="8">
    <source>
        <dbReference type="EMBL" id="KST63408.1"/>
    </source>
</evidence>
<comment type="subcellular location">
    <subcellularLocation>
        <location evidence="1">Cell envelope</location>
    </subcellularLocation>
</comment>
<dbReference type="Pfam" id="PF01297">
    <property type="entry name" value="ZnuA"/>
    <property type="match status" value="1"/>
</dbReference>
<accession>A0A0V7ZFU0</accession>
<evidence type="ECO:0000256" key="2">
    <source>
        <dbReference type="ARBA" id="ARBA00022448"/>
    </source>
</evidence>
<dbReference type="InterPro" id="IPR006128">
    <property type="entry name" value="Lipoprotein_PsaA-like"/>
</dbReference>
<reference evidence="8 9" key="1">
    <citation type="journal article" date="2015" name="Genome Announc.">
        <title>Draft Genome of the Euendolithic (true boring) Cyanobacterium Mastigocoleus testarum strain BC008.</title>
        <authorList>
            <person name="Guida B.S."/>
            <person name="Garcia-Pichel F."/>
        </authorList>
    </citation>
    <scope>NUCLEOTIDE SEQUENCE [LARGE SCALE GENOMIC DNA]</scope>
    <source>
        <strain evidence="8 9">BC008</strain>
    </source>
</reference>
<sequence>MFRKLPLSAIAALTLAFGLVGCGGNEQVNSNSGTEENSAVNASSTATGKRPLVVATTSVICDLTKQVAAQTVDLNCLVDAGQDPHTYQPKPDDRKAIEQANLVLYGGYNFEPGIIKLVQASSNEAPKVAIHEVAVPKPIMGEEHDHGHDQHKGEKHDDHDHEKEGKHSEEKAPDPHVWHDAENGVQMVEAIRSNLEKVAPDNAQLYAANAQKVTGEIKEIDSWIQQNMATIPANQRKLVTTHDALSYYTEAYNIKYEGAVEGLSTDAEPTAARVAQLSKEIKQEKVPTIFAESTHSSKLIERVAKEANVKVAEEKLYADGLGEQGSDADTYQKMLVANTKAIVDGLGGQYTTFQE</sequence>
<keyword evidence="2 5" id="KW-0813">Transport</keyword>
<keyword evidence="9" id="KW-1185">Reference proteome</keyword>
<dbReference type="AlphaFoldDB" id="A0A0V7ZFU0"/>
<dbReference type="RefSeq" id="WP_027841791.1">
    <property type="nucleotide sequence ID" value="NZ_LMTZ01000139.1"/>
</dbReference>
<dbReference type="InterPro" id="IPR006127">
    <property type="entry name" value="ZnuA-like"/>
</dbReference>
<organism evidence="8 9">
    <name type="scientific">Mastigocoleus testarum BC008</name>
    <dbReference type="NCBI Taxonomy" id="371196"/>
    <lineage>
        <taxon>Bacteria</taxon>
        <taxon>Bacillati</taxon>
        <taxon>Cyanobacteriota</taxon>
        <taxon>Cyanophyceae</taxon>
        <taxon>Nostocales</taxon>
        <taxon>Hapalosiphonaceae</taxon>
        <taxon>Mastigocoleus</taxon>
    </lineage>
</organism>
<dbReference type="GO" id="GO:0046872">
    <property type="term" value="F:metal ion binding"/>
    <property type="evidence" value="ECO:0007669"/>
    <property type="project" value="UniProtKB-KW"/>
</dbReference>
<name>A0A0V7ZFU0_9CYAN</name>
<dbReference type="GO" id="GO:0030313">
    <property type="term" value="C:cell envelope"/>
    <property type="evidence" value="ECO:0007669"/>
    <property type="project" value="UniProtKB-SubCell"/>
</dbReference>
<feature type="signal peptide" evidence="7">
    <location>
        <begin position="1"/>
        <end position="22"/>
    </location>
</feature>
<proteinExistence type="inferred from homology"/>
<dbReference type="GO" id="GO:0030001">
    <property type="term" value="P:metal ion transport"/>
    <property type="evidence" value="ECO:0007669"/>
    <property type="project" value="InterPro"/>
</dbReference>
<dbReference type="Gene3D" id="3.40.50.1980">
    <property type="entry name" value="Nitrogenase molybdenum iron protein domain"/>
    <property type="match status" value="2"/>
</dbReference>
<dbReference type="SUPFAM" id="SSF53807">
    <property type="entry name" value="Helical backbone' metal receptor"/>
    <property type="match status" value="1"/>
</dbReference>
<dbReference type="InterPro" id="IPR050492">
    <property type="entry name" value="Bact_metal-bind_prot9"/>
</dbReference>
<gene>
    <name evidence="8" type="ORF">BC008_13150</name>
</gene>
<evidence type="ECO:0000256" key="1">
    <source>
        <dbReference type="ARBA" id="ARBA00004196"/>
    </source>
</evidence>
<dbReference type="PANTHER" id="PTHR42953:SF1">
    <property type="entry name" value="METAL-BINDING PROTEIN HI_0362-RELATED"/>
    <property type="match status" value="1"/>
</dbReference>
<dbReference type="EMBL" id="LMTZ01000139">
    <property type="protein sequence ID" value="KST63408.1"/>
    <property type="molecule type" value="Genomic_DNA"/>
</dbReference>
<comment type="similarity">
    <text evidence="5">Belongs to the bacterial solute-binding protein 9 family.</text>
</comment>
<feature type="chain" id="PRO_5006890079" evidence="7">
    <location>
        <begin position="23"/>
        <end position="355"/>
    </location>
</feature>
<protein>
    <submittedName>
        <fullName evidence="8">Mn transporter MntC</fullName>
    </submittedName>
</protein>
<dbReference type="GO" id="GO:0007155">
    <property type="term" value="P:cell adhesion"/>
    <property type="evidence" value="ECO:0007669"/>
    <property type="project" value="InterPro"/>
</dbReference>
<dbReference type="OrthoDB" id="9793396at2"/>
<comment type="caution">
    <text evidence="8">The sequence shown here is derived from an EMBL/GenBank/DDBJ whole genome shotgun (WGS) entry which is preliminary data.</text>
</comment>
<feature type="region of interest" description="Disordered" evidence="6">
    <location>
        <begin position="140"/>
        <end position="177"/>
    </location>
</feature>
<evidence type="ECO:0000256" key="4">
    <source>
        <dbReference type="ARBA" id="ARBA00022729"/>
    </source>
</evidence>
<evidence type="ECO:0000256" key="7">
    <source>
        <dbReference type="SAM" id="SignalP"/>
    </source>
</evidence>
<dbReference type="Proteomes" id="UP000053372">
    <property type="component" value="Unassembled WGS sequence"/>
</dbReference>
<evidence type="ECO:0000313" key="9">
    <source>
        <dbReference type="Proteomes" id="UP000053372"/>
    </source>
</evidence>